<evidence type="ECO:0008006" key="4">
    <source>
        <dbReference type="Google" id="ProtNLM"/>
    </source>
</evidence>
<dbReference type="Gene3D" id="2.120.10.10">
    <property type="match status" value="1"/>
</dbReference>
<evidence type="ECO:0000313" key="3">
    <source>
        <dbReference type="Proteomes" id="UP000008291"/>
    </source>
</evidence>
<sequence length="395" mass="42522">MGHITFAGVLLAALVHQPVVAAEHRHETMPQPAKPALAVGATLDPEGRLWVARVENQQLWVSRSDDGGQHFSQPVAVSSEPEAIAADAESRPKIAVARDGTVLLSWTQSLPQKYSGNIRFSRSTDGGRRFSRPITVNDDGRVTSHRFDSLAIDGAGGVALMWLDARDRDAAREKGGDFGGVSVYFARSTDNGATFGANRQLTAHTCECCRTALTWTAEGPVGMWRNLYGRNTRDFALANLDRGEVSRATDDEWQIDACPHHGGGLAVDARGTRHLVWFTQGKARQGLFYRRVSAGRASPPMSLGDPAAQAGHASVAAAGDSVLIAWREFDGQGYVARVMHSTDGGLSWSAPRRLAEARGAADYPLPLVDGKRVLVVWNSAAEGLRVLPLALENTK</sequence>
<protein>
    <recommendedName>
        <fullName evidence="4">Exo-alpha-sialidase</fullName>
    </recommendedName>
</protein>
<organism evidence="2 3">
    <name type="scientific">Thiobacillus denitrificans (strain ATCC 25259 / T1)</name>
    <dbReference type="NCBI Taxonomy" id="292415"/>
    <lineage>
        <taxon>Bacteria</taxon>
        <taxon>Pseudomonadati</taxon>
        <taxon>Pseudomonadota</taxon>
        <taxon>Betaproteobacteria</taxon>
        <taxon>Nitrosomonadales</taxon>
        <taxon>Thiobacillaceae</taxon>
        <taxon>Thiobacillus</taxon>
    </lineage>
</organism>
<proteinExistence type="predicted"/>
<dbReference type="OrthoDB" id="9764969at2"/>
<gene>
    <name evidence="2" type="ordered locus">Tbd_0907</name>
</gene>
<accession>Q3SEZ1</accession>
<dbReference type="AlphaFoldDB" id="Q3SEZ1"/>
<dbReference type="STRING" id="292415.Tbd_0907"/>
<dbReference type="InterPro" id="IPR036278">
    <property type="entry name" value="Sialidase_sf"/>
</dbReference>
<dbReference type="Proteomes" id="UP000008291">
    <property type="component" value="Chromosome"/>
</dbReference>
<feature type="signal peptide" evidence="1">
    <location>
        <begin position="1"/>
        <end position="21"/>
    </location>
</feature>
<dbReference type="KEGG" id="tbd:Tbd_0907"/>
<dbReference type="CDD" id="cd15482">
    <property type="entry name" value="Sialidase_non-viral"/>
    <property type="match status" value="2"/>
</dbReference>
<dbReference type="EMBL" id="CP000116">
    <property type="protein sequence ID" value="AAZ96860.1"/>
    <property type="molecule type" value="Genomic_DNA"/>
</dbReference>
<evidence type="ECO:0000256" key="1">
    <source>
        <dbReference type="SAM" id="SignalP"/>
    </source>
</evidence>
<name>Q3SEZ1_THIDA</name>
<dbReference type="RefSeq" id="WP_011311419.1">
    <property type="nucleotide sequence ID" value="NC_007404.1"/>
</dbReference>
<dbReference type="HOGENOM" id="CLU_658671_0_0_4"/>
<dbReference type="eggNOG" id="COG4409">
    <property type="taxonomic scope" value="Bacteria"/>
</dbReference>
<reference evidence="2 3" key="1">
    <citation type="journal article" date="2006" name="J. Bacteriol.">
        <title>The genome sequence of the obligately chemolithoautotrophic, facultatively anaerobic bacterium Thiobacillus denitrificans.</title>
        <authorList>
            <person name="Beller H.R."/>
            <person name="Chain P.S."/>
            <person name="Letain T.E."/>
            <person name="Chakicherla A."/>
            <person name="Larimer F.W."/>
            <person name="Richardson P.M."/>
            <person name="Coleman M.A."/>
            <person name="Wood A.P."/>
            <person name="Kelly D.P."/>
        </authorList>
    </citation>
    <scope>NUCLEOTIDE SEQUENCE [LARGE SCALE GENOMIC DNA]</scope>
    <source>
        <strain evidence="2 3">ATCC 25259</strain>
    </source>
</reference>
<keyword evidence="3" id="KW-1185">Reference proteome</keyword>
<dbReference type="SUPFAM" id="SSF50939">
    <property type="entry name" value="Sialidases"/>
    <property type="match status" value="1"/>
</dbReference>
<evidence type="ECO:0000313" key="2">
    <source>
        <dbReference type="EMBL" id="AAZ96860.1"/>
    </source>
</evidence>
<keyword evidence="1" id="KW-0732">Signal</keyword>
<feature type="chain" id="PRO_5004228844" description="Exo-alpha-sialidase" evidence="1">
    <location>
        <begin position="22"/>
        <end position="395"/>
    </location>
</feature>